<keyword evidence="3 5" id="KW-1133">Transmembrane helix</keyword>
<evidence type="ECO:0000256" key="1">
    <source>
        <dbReference type="ARBA" id="ARBA00022475"/>
    </source>
</evidence>
<evidence type="ECO:0000313" key="6">
    <source>
        <dbReference type="EMBL" id="WPU64418.1"/>
    </source>
</evidence>
<keyword evidence="2 5" id="KW-0812">Transmembrane</keyword>
<reference evidence="6 7" key="1">
    <citation type="submission" date="2023-11" db="EMBL/GenBank/DDBJ databases">
        <title>Peredibacter starrii A3.12.</title>
        <authorList>
            <person name="Mitchell R.J."/>
        </authorList>
    </citation>
    <scope>NUCLEOTIDE SEQUENCE [LARGE SCALE GENOMIC DNA]</scope>
    <source>
        <strain evidence="6 7">A3.12</strain>
    </source>
</reference>
<evidence type="ECO:0000256" key="5">
    <source>
        <dbReference type="SAM" id="Phobius"/>
    </source>
</evidence>
<dbReference type="Pfam" id="PF04279">
    <property type="entry name" value="IspA"/>
    <property type="match status" value="1"/>
</dbReference>
<dbReference type="RefSeq" id="WP_321393188.1">
    <property type="nucleotide sequence ID" value="NZ_CP139487.1"/>
</dbReference>
<dbReference type="Proteomes" id="UP001324634">
    <property type="component" value="Chromosome"/>
</dbReference>
<sequence length="186" mass="21338">MENASKPFFLLSFIPAVAYWLLETYFSLEVALIGGILLGLLEMGLEKKFTGHVHTLSKLNVALIVILGGISLVAKEGVFFKLQPTLTGLSLASFLLFKKFRNQSLMVEMLRDMKQKQPLPDEAYKVLEWHMCVFLIVFAAFMAHVAINETTATWLFWKTGGFYIAFGGFMVIEMIFMQWFMRRFKK</sequence>
<name>A0AAX4HMP3_9BACT</name>
<organism evidence="6 7">
    <name type="scientific">Peredibacter starrii</name>
    <dbReference type="NCBI Taxonomy" id="28202"/>
    <lineage>
        <taxon>Bacteria</taxon>
        <taxon>Pseudomonadati</taxon>
        <taxon>Bdellovibrionota</taxon>
        <taxon>Bacteriovoracia</taxon>
        <taxon>Bacteriovoracales</taxon>
        <taxon>Bacteriovoracaceae</taxon>
        <taxon>Peredibacter</taxon>
    </lineage>
</organism>
<evidence type="ECO:0000256" key="4">
    <source>
        <dbReference type="ARBA" id="ARBA00023136"/>
    </source>
</evidence>
<evidence type="ECO:0000256" key="2">
    <source>
        <dbReference type="ARBA" id="ARBA00022692"/>
    </source>
</evidence>
<accession>A0AAX4HMP3</accession>
<keyword evidence="7" id="KW-1185">Reference proteome</keyword>
<dbReference type="PANTHER" id="PTHR36917">
    <property type="entry name" value="INTRACELLULAR SEPTATION PROTEIN A-RELATED"/>
    <property type="match status" value="1"/>
</dbReference>
<dbReference type="KEGG" id="psti:SOO65_17125"/>
<proteinExistence type="predicted"/>
<gene>
    <name evidence="6" type="ORF">SOO65_17125</name>
</gene>
<dbReference type="GO" id="GO:0005886">
    <property type="term" value="C:plasma membrane"/>
    <property type="evidence" value="ECO:0007669"/>
    <property type="project" value="TreeGrafter"/>
</dbReference>
<feature type="transmembrane region" description="Helical" evidence="5">
    <location>
        <begin position="20"/>
        <end position="41"/>
    </location>
</feature>
<dbReference type="AlphaFoldDB" id="A0AAX4HMP3"/>
<dbReference type="PANTHER" id="PTHR36917:SF1">
    <property type="entry name" value="INNER MEMBRANE-SPANNING PROTEIN YCIB"/>
    <property type="match status" value="1"/>
</dbReference>
<dbReference type="InterPro" id="IPR006008">
    <property type="entry name" value="YciB"/>
</dbReference>
<protein>
    <submittedName>
        <fullName evidence="6">Septation protein IspZ</fullName>
    </submittedName>
</protein>
<keyword evidence="1" id="KW-1003">Cell membrane</keyword>
<keyword evidence="4 5" id="KW-0472">Membrane</keyword>
<evidence type="ECO:0000313" key="7">
    <source>
        <dbReference type="Proteomes" id="UP001324634"/>
    </source>
</evidence>
<dbReference type="EMBL" id="CP139487">
    <property type="protein sequence ID" value="WPU64418.1"/>
    <property type="molecule type" value="Genomic_DNA"/>
</dbReference>
<feature type="transmembrane region" description="Helical" evidence="5">
    <location>
        <begin position="126"/>
        <end position="147"/>
    </location>
</feature>
<evidence type="ECO:0000256" key="3">
    <source>
        <dbReference type="ARBA" id="ARBA00022989"/>
    </source>
</evidence>
<feature type="transmembrane region" description="Helical" evidence="5">
    <location>
        <begin position="53"/>
        <end position="72"/>
    </location>
</feature>
<feature type="transmembrane region" description="Helical" evidence="5">
    <location>
        <begin position="162"/>
        <end position="181"/>
    </location>
</feature>